<proteinExistence type="predicted"/>
<dbReference type="AlphaFoldDB" id="A0A424Z4T3"/>
<dbReference type="Proteomes" id="UP000284763">
    <property type="component" value="Unassembled WGS sequence"/>
</dbReference>
<accession>A0A424Z4T3</accession>
<gene>
    <name evidence="1" type="ORF">D5R95_01005</name>
</gene>
<evidence type="ECO:0000313" key="1">
    <source>
        <dbReference type="EMBL" id="RQD91540.1"/>
    </source>
</evidence>
<dbReference type="EMBL" id="QZAB01000073">
    <property type="protein sequence ID" value="RQD91540.1"/>
    <property type="molecule type" value="Genomic_DNA"/>
</dbReference>
<evidence type="ECO:0000313" key="2">
    <source>
        <dbReference type="Proteomes" id="UP000284763"/>
    </source>
</evidence>
<organism evidence="1 2">
    <name type="scientific">Methanosalsum natronophilum</name>
    <dbReference type="NCBI Taxonomy" id="768733"/>
    <lineage>
        <taxon>Archaea</taxon>
        <taxon>Methanobacteriati</taxon>
        <taxon>Methanobacteriota</taxon>
        <taxon>Stenosarchaea group</taxon>
        <taxon>Methanomicrobia</taxon>
        <taxon>Methanosarcinales</taxon>
        <taxon>Methanosarcinaceae</taxon>
        <taxon>Methanosalsum</taxon>
    </lineage>
</organism>
<protein>
    <submittedName>
        <fullName evidence="1">Uncharacterized protein</fullName>
    </submittedName>
</protein>
<sequence>MEKIKKNDLTTSNQPLSSIEMGRDDVNLICTYGKISIWFGRKVPDLVIGKILIAISNVDPAAIHEYEIVCDFEKITEYESFGFILVSYAKVEGGYRATFHIPFTSKKALLHLTELICNELRVKDLNLDLYWTGDDSDIIRLFDVLRKIDKWKIKSISYKEESQLQSFEKDID</sequence>
<comment type="caution">
    <text evidence="1">The sequence shown here is derived from an EMBL/GenBank/DDBJ whole genome shotgun (WGS) entry which is preliminary data.</text>
</comment>
<name>A0A424Z4T3_9EURY</name>
<reference evidence="1 2" key="1">
    <citation type="submission" date="2018-08" db="EMBL/GenBank/DDBJ databases">
        <title>The metabolism and importance of syntrophic acetate oxidation coupled to methane or sulfide production in haloalkaline environments.</title>
        <authorList>
            <person name="Timmers P.H.A."/>
            <person name="Vavourakis C.D."/>
            <person name="Sorokin D.Y."/>
            <person name="Sinninghe Damste J.S."/>
            <person name="Muyzer G."/>
            <person name="Stams A.J.M."/>
            <person name="Plugge C.M."/>
        </authorList>
    </citation>
    <scope>NUCLEOTIDE SEQUENCE [LARGE SCALE GENOMIC DNA]</scope>
    <source>
        <strain evidence="1">MSAO_Arc3</strain>
    </source>
</reference>